<keyword evidence="4" id="KW-1185">Reference proteome</keyword>
<dbReference type="Proteomes" id="UP000244755">
    <property type="component" value="Chromosome 1"/>
</dbReference>
<dbReference type="GO" id="GO:0031419">
    <property type="term" value="F:cobalamin binding"/>
    <property type="evidence" value="ECO:0007669"/>
    <property type="project" value="InterPro"/>
</dbReference>
<feature type="domain" description="B12-binding" evidence="2">
    <location>
        <begin position="196"/>
        <end position="325"/>
    </location>
</feature>
<evidence type="ECO:0000313" key="4">
    <source>
        <dbReference type="Proteomes" id="UP000244755"/>
    </source>
</evidence>
<dbReference type="OrthoDB" id="5498228at2"/>
<dbReference type="Gene3D" id="3.40.50.280">
    <property type="entry name" value="Cobalamin-binding domain"/>
    <property type="match status" value="1"/>
</dbReference>
<dbReference type="GO" id="GO:0046872">
    <property type="term" value="F:metal ion binding"/>
    <property type="evidence" value="ECO:0007669"/>
    <property type="project" value="InterPro"/>
</dbReference>
<dbReference type="Pfam" id="PF02607">
    <property type="entry name" value="B12-binding_2"/>
    <property type="match status" value="1"/>
</dbReference>
<proteinExistence type="predicted"/>
<dbReference type="InterPro" id="IPR003759">
    <property type="entry name" value="Cbl-bd_cap"/>
</dbReference>
<reference evidence="3 4" key="1">
    <citation type="submission" date="2018-04" db="EMBL/GenBank/DDBJ databases">
        <title>Methylobacterium sp. PR1016A genome.</title>
        <authorList>
            <person name="Park W."/>
        </authorList>
    </citation>
    <scope>NUCLEOTIDE SEQUENCE [LARGE SCALE GENOMIC DNA]</scope>
    <source>
        <strain evidence="3 4">PR1016A</strain>
    </source>
</reference>
<evidence type="ECO:0000313" key="3">
    <source>
        <dbReference type="EMBL" id="AWB20203.1"/>
    </source>
</evidence>
<dbReference type="InterPro" id="IPR036724">
    <property type="entry name" value="Cobalamin-bd_sf"/>
</dbReference>
<dbReference type="AlphaFoldDB" id="A0A2R4WF79"/>
<evidence type="ECO:0000256" key="1">
    <source>
        <dbReference type="SAM" id="MobiDB-lite"/>
    </source>
</evidence>
<dbReference type="KEGG" id="mee:DA075_04040"/>
<dbReference type="EMBL" id="CP028843">
    <property type="protein sequence ID" value="AWB20203.1"/>
    <property type="molecule type" value="Genomic_DNA"/>
</dbReference>
<dbReference type="SUPFAM" id="SSF52242">
    <property type="entry name" value="Cobalamin (vitamin B12)-binding domain"/>
    <property type="match status" value="1"/>
</dbReference>
<name>A0A2R4WF79_9HYPH</name>
<accession>A0A2R4WF79</accession>
<dbReference type="CDD" id="cd02065">
    <property type="entry name" value="B12-binding_like"/>
    <property type="match status" value="1"/>
</dbReference>
<feature type="compositionally biased region" description="Basic and acidic residues" evidence="1">
    <location>
        <begin position="46"/>
        <end position="56"/>
    </location>
</feature>
<dbReference type="InterPro" id="IPR006158">
    <property type="entry name" value="Cobalamin-bd"/>
</dbReference>
<gene>
    <name evidence="3" type="ORF">DA075_04040</name>
</gene>
<organism evidence="3 4">
    <name type="scientific">Methylobacterium currus</name>
    <dbReference type="NCBI Taxonomy" id="2051553"/>
    <lineage>
        <taxon>Bacteria</taxon>
        <taxon>Pseudomonadati</taxon>
        <taxon>Pseudomonadota</taxon>
        <taxon>Alphaproteobacteria</taxon>
        <taxon>Hyphomicrobiales</taxon>
        <taxon>Methylobacteriaceae</taxon>
        <taxon>Methylobacterium</taxon>
    </lineage>
</organism>
<feature type="region of interest" description="Disordered" evidence="1">
    <location>
        <begin position="32"/>
        <end position="56"/>
    </location>
</feature>
<dbReference type="PROSITE" id="PS51332">
    <property type="entry name" value="B12_BINDING"/>
    <property type="match status" value="1"/>
</dbReference>
<feature type="compositionally biased region" description="Polar residues" evidence="1">
    <location>
        <begin position="34"/>
        <end position="45"/>
    </location>
</feature>
<dbReference type="Pfam" id="PF02310">
    <property type="entry name" value="B12-binding"/>
    <property type="match status" value="1"/>
</dbReference>
<evidence type="ECO:0000259" key="2">
    <source>
        <dbReference type="PROSITE" id="PS51332"/>
    </source>
</evidence>
<sequence>MTPPHYGAPKVEYPTQGRENSIFLSIGEVPVGDQAQSGTLPGNRTSPRDRGFRDRSSLDRHCGGVHRHVRWRDDLAQVVEAEIIPRLMLAHRGERKPRALPARLSGTDDIGRLGTLLLLPQDHDVLAEIRALIEEGMTLEEVLTGLLAPTARHIGRLWEEDACDFVQVTTAMARLRRLVHDLETLCLDLRPVDPASRRVLLVPAPGETHTFGLTLAAHFFAEAGWEVTTRFDTHLADALERLRAEWFDAVGLSLSCEVCLDRLVAAVPVLRRASRNRDLRVIVGGPAFHGRPDRIRLVNADAVVDDARDAPGIVQSLLDLRIRAC</sequence>
<protein>
    <submittedName>
        <fullName evidence="3">Cobalamin-binding protein</fullName>
    </submittedName>
</protein>